<reference evidence="5" key="1">
    <citation type="journal article" date="2021" name="bioRxiv">
        <title>Unraveling nitrogen, sulfur and carbon metabolic pathways and microbial community transcriptional responses to substrate deprivation and toxicity stresses in a bioreactor mimicking anoxic brackish coastal sediment conditions.</title>
        <authorList>
            <person name="Martins P.D."/>
            <person name="Echeveste M.J."/>
            <person name="Arshad A."/>
            <person name="Kurth J."/>
            <person name="Ouboter H."/>
            <person name="Jetten M.S.M."/>
            <person name="Welte C.U."/>
        </authorList>
    </citation>
    <scope>NUCLEOTIDE SEQUENCE</scope>
    <source>
        <strain evidence="5">MAG_39</strain>
    </source>
</reference>
<dbReference type="InterPro" id="IPR027417">
    <property type="entry name" value="P-loop_NTPase"/>
</dbReference>
<feature type="domain" description="ABC transporter" evidence="4">
    <location>
        <begin position="5"/>
        <end position="217"/>
    </location>
</feature>
<name>A0A953JEU3_9BACT</name>
<dbReference type="AlphaFoldDB" id="A0A953JEU3"/>
<reference evidence="5" key="2">
    <citation type="submission" date="2021-08" db="EMBL/GenBank/DDBJ databases">
        <authorList>
            <person name="Dalcin Martins P."/>
        </authorList>
    </citation>
    <scope>NUCLEOTIDE SEQUENCE</scope>
    <source>
        <strain evidence="5">MAG_39</strain>
    </source>
</reference>
<accession>A0A953JEU3</accession>
<dbReference type="Gene3D" id="3.40.50.300">
    <property type="entry name" value="P-loop containing nucleotide triphosphate hydrolases"/>
    <property type="match status" value="1"/>
</dbReference>
<keyword evidence="3 5" id="KW-0067">ATP-binding</keyword>
<dbReference type="InterPro" id="IPR050093">
    <property type="entry name" value="ABC_SmlMolc_Importer"/>
</dbReference>
<evidence type="ECO:0000256" key="1">
    <source>
        <dbReference type="ARBA" id="ARBA00022448"/>
    </source>
</evidence>
<dbReference type="SUPFAM" id="SSF52540">
    <property type="entry name" value="P-loop containing nucleoside triphosphate hydrolases"/>
    <property type="match status" value="1"/>
</dbReference>
<keyword evidence="2" id="KW-0547">Nucleotide-binding</keyword>
<evidence type="ECO:0000259" key="4">
    <source>
        <dbReference type="PROSITE" id="PS50893"/>
    </source>
</evidence>
<dbReference type="PANTHER" id="PTHR42781">
    <property type="entry name" value="SPERMIDINE/PUTRESCINE IMPORT ATP-BINDING PROTEIN POTA"/>
    <property type="match status" value="1"/>
</dbReference>
<dbReference type="PANTHER" id="PTHR42781:SF9">
    <property type="entry name" value="AMINO ACID ABC TRANSPORTER, ATP-BINDING PROTEIN-RELATED"/>
    <property type="match status" value="1"/>
</dbReference>
<dbReference type="PROSITE" id="PS50893">
    <property type="entry name" value="ABC_TRANSPORTER_2"/>
    <property type="match status" value="1"/>
</dbReference>
<gene>
    <name evidence="5" type="ORF">K8I29_09500</name>
</gene>
<protein>
    <submittedName>
        <fullName evidence="5">ATP-binding cassette domain-containing protein</fullName>
    </submittedName>
</protein>
<evidence type="ECO:0000256" key="2">
    <source>
        <dbReference type="ARBA" id="ARBA00022741"/>
    </source>
</evidence>
<evidence type="ECO:0000256" key="3">
    <source>
        <dbReference type="ARBA" id="ARBA00022840"/>
    </source>
</evidence>
<proteinExistence type="predicted"/>
<comment type="caution">
    <text evidence="5">The sequence shown here is derived from an EMBL/GenBank/DDBJ whole genome shotgun (WGS) entry which is preliminary data.</text>
</comment>
<sequence>MSLHLSVYGVEKSYGGDPVLKGCSLSLDRSGIYVLTGANGSGKSTLLRVCALLEEPDRGTVEYSSGGIALAKNISLRRRVTLVLPRAGVFSTTVFNNAAYGLKIRKMERRKIDEKVNDALDFVGLKHKAKQDARTLSSGETQRLGLARALVTEPEMLFLDEPTSSVDPESTTVLEGSILSLGKESGKTIVVTTHDKEQAQRLADFLLIMERGRVRRL</sequence>
<dbReference type="GO" id="GO:0005524">
    <property type="term" value="F:ATP binding"/>
    <property type="evidence" value="ECO:0007669"/>
    <property type="project" value="UniProtKB-KW"/>
</dbReference>
<dbReference type="EMBL" id="JAIOIV010000076">
    <property type="protein sequence ID" value="MBZ0156426.1"/>
    <property type="molecule type" value="Genomic_DNA"/>
</dbReference>
<evidence type="ECO:0000313" key="5">
    <source>
        <dbReference type="EMBL" id="MBZ0156426.1"/>
    </source>
</evidence>
<organism evidence="5 6">
    <name type="scientific">Candidatus Nitrobium versatile</name>
    <dbReference type="NCBI Taxonomy" id="2884831"/>
    <lineage>
        <taxon>Bacteria</taxon>
        <taxon>Pseudomonadati</taxon>
        <taxon>Nitrospirota</taxon>
        <taxon>Nitrospiria</taxon>
        <taxon>Nitrospirales</taxon>
        <taxon>Nitrospiraceae</taxon>
        <taxon>Candidatus Nitrobium</taxon>
    </lineage>
</organism>
<dbReference type="GO" id="GO:0016887">
    <property type="term" value="F:ATP hydrolysis activity"/>
    <property type="evidence" value="ECO:0007669"/>
    <property type="project" value="InterPro"/>
</dbReference>
<dbReference type="InterPro" id="IPR003439">
    <property type="entry name" value="ABC_transporter-like_ATP-bd"/>
</dbReference>
<dbReference type="Proteomes" id="UP000705867">
    <property type="component" value="Unassembled WGS sequence"/>
</dbReference>
<dbReference type="Pfam" id="PF00005">
    <property type="entry name" value="ABC_tran"/>
    <property type="match status" value="1"/>
</dbReference>
<evidence type="ECO:0000313" key="6">
    <source>
        <dbReference type="Proteomes" id="UP000705867"/>
    </source>
</evidence>
<dbReference type="InterPro" id="IPR003593">
    <property type="entry name" value="AAA+_ATPase"/>
</dbReference>
<keyword evidence="1" id="KW-0813">Transport</keyword>
<dbReference type="SMART" id="SM00382">
    <property type="entry name" value="AAA"/>
    <property type="match status" value="1"/>
</dbReference>